<dbReference type="Pfam" id="PF13417">
    <property type="entry name" value="GST_N_3"/>
    <property type="match status" value="1"/>
</dbReference>
<dbReference type="InterPro" id="IPR036282">
    <property type="entry name" value="Glutathione-S-Trfase_C_sf"/>
</dbReference>
<gene>
    <name evidence="2" type="ORF">PPSIR1_04453</name>
</gene>
<evidence type="ECO:0000259" key="1">
    <source>
        <dbReference type="Pfam" id="PF13417"/>
    </source>
</evidence>
<dbReference type="Gene3D" id="1.20.1050.10">
    <property type="match status" value="1"/>
</dbReference>
<feature type="domain" description="GST N-terminal" evidence="1">
    <location>
        <begin position="11"/>
        <end position="82"/>
    </location>
</feature>
<dbReference type="InterPro" id="IPR004045">
    <property type="entry name" value="Glutathione_S-Trfase_N"/>
</dbReference>
<protein>
    <recommendedName>
        <fullName evidence="1">GST N-terminal domain-containing protein</fullName>
    </recommendedName>
</protein>
<dbReference type="Proteomes" id="UP000005801">
    <property type="component" value="Unassembled WGS sequence"/>
</dbReference>
<comment type="caution">
    <text evidence="2">The sequence shown here is derived from an EMBL/GenBank/DDBJ whole genome shotgun (WGS) entry which is preliminary data.</text>
</comment>
<dbReference type="OrthoDB" id="5495597at2"/>
<keyword evidence="3" id="KW-1185">Reference proteome</keyword>
<evidence type="ECO:0000313" key="3">
    <source>
        <dbReference type="Proteomes" id="UP000005801"/>
    </source>
</evidence>
<dbReference type="RefSeq" id="WP_006974011.1">
    <property type="nucleotide sequence ID" value="NZ_ABCS01000057.1"/>
</dbReference>
<dbReference type="CDD" id="cd00570">
    <property type="entry name" value="GST_N_family"/>
    <property type="match status" value="1"/>
</dbReference>
<proteinExistence type="predicted"/>
<dbReference type="Pfam" id="PF13410">
    <property type="entry name" value="GST_C_2"/>
    <property type="match status" value="1"/>
</dbReference>
<dbReference type="EMBL" id="ABCS01000057">
    <property type="protein sequence ID" value="EDM76829.1"/>
    <property type="molecule type" value="Genomic_DNA"/>
</dbReference>
<accession>A6GBC0</accession>
<organism evidence="2 3">
    <name type="scientific">Plesiocystis pacifica SIR-1</name>
    <dbReference type="NCBI Taxonomy" id="391625"/>
    <lineage>
        <taxon>Bacteria</taxon>
        <taxon>Pseudomonadati</taxon>
        <taxon>Myxococcota</taxon>
        <taxon>Polyangia</taxon>
        <taxon>Nannocystales</taxon>
        <taxon>Nannocystaceae</taxon>
        <taxon>Plesiocystis</taxon>
    </lineage>
</organism>
<dbReference type="SUPFAM" id="SSF52833">
    <property type="entry name" value="Thioredoxin-like"/>
    <property type="match status" value="1"/>
</dbReference>
<dbReference type="InterPro" id="IPR036249">
    <property type="entry name" value="Thioredoxin-like_sf"/>
</dbReference>
<dbReference type="STRING" id="391625.PPSIR1_04453"/>
<reference evidence="2 3" key="1">
    <citation type="submission" date="2007-06" db="EMBL/GenBank/DDBJ databases">
        <authorList>
            <person name="Shimkets L."/>
            <person name="Ferriera S."/>
            <person name="Johnson J."/>
            <person name="Kravitz S."/>
            <person name="Beeson K."/>
            <person name="Sutton G."/>
            <person name="Rogers Y.-H."/>
            <person name="Friedman R."/>
            <person name="Frazier M."/>
            <person name="Venter J.C."/>
        </authorList>
    </citation>
    <scope>NUCLEOTIDE SEQUENCE [LARGE SCALE GENOMIC DNA]</scope>
    <source>
        <strain evidence="2 3">SIR-1</strain>
    </source>
</reference>
<sequence>MAKASTKRPTLWGLHYSPWTEKARWALDVNEVDYRYREHLPMIGELPLRWHTRSRDKGVPASVPLLLDEAGSHGDSEQIARRAELLGKGFGLFPEGGDATLAEWTERAQAALEHARALVIHATTQSDLAQIESLPPAVPSLMRRSMRGVARRGARFLARKYGADPSALDEHERALQEFCSALAKALARGDHLIEDRLSYADMVCAVAVNAMNPPAHLFRHKPATRGVWTREAIVEAHPEVFAWRDRLYARHRGL</sequence>
<dbReference type="AlphaFoldDB" id="A6GBC0"/>
<dbReference type="SUPFAM" id="SSF47616">
    <property type="entry name" value="GST C-terminal domain-like"/>
    <property type="match status" value="1"/>
</dbReference>
<name>A6GBC0_9BACT</name>
<dbReference type="eggNOG" id="COG0625">
    <property type="taxonomic scope" value="Bacteria"/>
</dbReference>
<evidence type="ECO:0000313" key="2">
    <source>
        <dbReference type="EMBL" id="EDM76829.1"/>
    </source>
</evidence>